<feature type="compositionally biased region" description="Pro residues" evidence="3">
    <location>
        <begin position="126"/>
        <end position="148"/>
    </location>
</feature>
<feature type="coiled-coil region" evidence="2">
    <location>
        <begin position="1047"/>
        <end position="1095"/>
    </location>
</feature>
<feature type="region of interest" description="Disordered" evidence="3">
    <location>
        <begin position="1121"/>
        <end position="1141"/>
    </location>
</feature>
<feature type="compositionally biased region" description="Low complexity" evidence="3">
    <location>
        <begin position="473"/>
        <end position="496"/>
    </location>
</feature>
<dbReference type="SUPFAM" id="SSF81698">
    <property type="entry name" value="FF domain"/>
    <property type="match status" value="5"/>
</dbReference>
<dbReference type="eggNOG" id="KOG0155">
    <property type="taxonomic scope" value="Eukaryota"/>
</dbReference>
<dbReference type="FunCoup" id="T1HZF6">
    <property type="interactions" value="2223"/>
</dbReference>
<dbReference type="Gene3D" id="2.20.70.10">
    <property type="match status" value="3"/>
</dbReference>
<dbReference type="SUPFAM" id="SSF51045">
    <property type="entry name" value="WW domain"/>
    <property type="match status" value="3"/>
</dbReference>
<feature type="compositionally biased region" description="Acidic residues" evidence="3">
    <location>
        <begin position="10"/>
        <end position="32"/>
    </location>
</feature>
<feature type="transmembrane region" description="Helical" evidence="4">
    <location>
        <begin position="833"/>
        <end position="853"/>
    </location>
</feature>
<evidence type="ECO:0000256" key="2">
    <source>
        <dbReference type="SAM" id="Coils"/>
    </source>
</evidence>
<feature type="transmembrane region" description="Helical" evidence="4">
    <location>
        <begin position="687"/>
        <end position="709"/>
    </location>
</feature>
<dbReference type="PANTHER" id="PTHR15377:SF3">
    <property type="entry name" value="WW DOMAIN-CONTAINING PROTEIN"/>
    <property type="match status" value="1"/>
</dbReference>
<dbReference type="InterPro" id="IPR002713">
    <property type="entry name" value="FF_domain"/>
</dbReference>
<dbReference type="FunFam" id="1.10.10.440:FF:000006">
    <property type="entry name" value="Transcription elongation regulator 1 (CA150)"/>
    <property type="match status" value="1"/>
</dbReference>
<dbReference type="AlphaFoldDB" id="T1HZF6"/>
<evidence type="ECO:0000256" key="4">
    <source>
        <dbReference type="SAM" id="Phobius"/>
    </source>
</evidence>
<keyword evidence="1" id="KW-0677">Repeat</keyword>
<feature type="compositionally biased region" description="Basic and acidic residues" evidence="3">
    <location>
        <begin position="583"/>
        <end position="601"/>
    </location>
</feature>
<dbReference type="InterPro" id="IPR057565">
    <property type="entry name" value="WW_TCRG1_3rd"/>
</dbReference>
<dbReference type="EMBL" id="ACPB03014181">
    <property type="status" value="NOT_ANNOTATED_CDS"/>
    <property type="molecule type" value="Genomic_DNA"/>
</dbReference>
<dbReference type="EnsemblMetazoa" id="RPRC009426-RA">
    <property type="protein sequence ID" value="RPRC009426-PA"/>
    <property type="gene ID" value="RPRC009426"/>
</dbReference>
<dbReference type="HOGENOM" id="CLU_008684_0_0_1"/>
<dbReference type="PROSITE" id="PS50020">
    <property type="entry name" value="WW_DOMAIN_2"/>
    <property type="match status" value="3"/>
</dbReference>
<dbReference type="PANTHER" id="PTHR15377">
    <property type="entry name" value="TRANSCRIPTION ELONGATION REGULATOR 1"/>
    <property type="match status" value="1"/>
</dbReference>
<dbReference type="SMART" id="SM00441">
    <property type="entry name" value="FF"/>
    <property type="match status" value="6"/>
</dbReference>
<dbReference type="VEuPathDB" id="VectorBase:RPRC009426"/>
<dbReference type="InParanoid" id="T1HZF6"/>
<feature type="region of interest" description="Disordered" evidence="3">
    <location>
        <begin position="1"/>
        <end position="167"/>
    </location>
</feature>
<dbReference type="InterPro" id="IPR036020">
    <property type="entry name" value="WW_dom_sf"/>
</dbReference>
<dbReference type="CDD" id="cd00201">
    <property type="entry name" value="WW"/>
    <property type="match status" value="3"/>
</dbReference>
<keyword evidence="6" id="KW-1185">Reference proteome</keyword>
<feature type="compositionally biased region" description="Gly residues" evidence="3">
    <location>
        <begin position="43"/>
        <end position="52"/>
    </location>
</feature>
<protein>
    <submittedName>
        <fullName evidence="5">Uncharacterized protein</fullName>
    </submittedName>
</protein>
<dbReference type="GO" id="GO:0003712">
    <property type="term" value="F:transcription coregulator activity"/>
    <property type="evidence" value="ECO:0007669"/>
    <property type="project" value="TreeGrafter"/>
</dbReference>
<evidence type="ECO:0000313" key="5">
    <source>
        <dbReference type="EnsemblMetazoa" id="RPRC009426-PA"/>
    </source>
</evidence>
<dbReference type="Proteomes" id="UP000015103">
    <property type="component" value="Unassembled WGS sequence"/>
</dbReference>
<dbReference type="Gene3D" id="1.10.10.440">
    <property type="entry name" value="FF domain"/>
    <property type="match status" value="6"/>
</dbReference>
<feature type="compositionally biased region" description="Pro residues" evidence="3">
    <location>
        <begin position="81"/>
        <end position="117"/>
    </location>
</feature>
<dbReference type="InterPro" id="IPR001202">
    <property type="entry name" value="WW_dom"/>
</dbReference>
<keyword evidence="2" id="KW-0175">Coiled coil</keyword>
<dbReference type="GO" id="GO:0070063">
    <property type="term" value="F:RNA polymerase binding"/>
    <property type="evidence" value="ECO:0007669"/>
    <property type="project" value="InterPro"/>
</dbReference>
<accession>T1HZF6</accession>
<dbReference type="Pfam" id="PF23517">
    <property type="entry name" value="WW_TCERG1"/>
    <property type="match status" value="1"/>
</dbReference>
<proteinExistence type="predicted"/>
<dbReference type="Pfam" id="PF00397">
    <property type="entry name" value="WW"/>
    <property type="match status" value="2"/>
</dbReference>
<evidence type="ECO:0000256" key="1">
    <source>
        <dbReference type="ARBA" id="ARBA00022737"/>
    </source>
</evidence>
<dbReference type="PROSITE" id="PS51676">
    <property type="entry name" value="FF"/>
    <property type="match status" value="3"/>
</dbReference>
<dbReference type="FunFam" id="2.20.70.10:FF:000049">
    <property type="entry name" value="Transcription elongation regulator 1-like"/>
    <property type="match status" value="1"/>
</dbReference>
<feature type="region of interest" description="Disordered" evidence="3">
    <location>
        <begin position="263"/>
        <end position="336"/>
    </location>
</feature>
<dbReference type="OMA" id="GMWLQPP"/>
<evidence type="ECO:0000313" key="6">
    <source>
        <dbReference type="Proteomes" id="UP000015103"/>
    </source>
</evidence>
<dbReference type="SMART" id="SM00456">
    <property type="entry name" value="WW"/>
    <property type="match status" value="3"/>
</dbReference>
<feature type="compositionally biased region" description="Basic and acidic residues" evidence="3">
    <location>
        <begin position="890"/>
        <end position="900"/>
    </location>
</feature>
<dbReference type="FunFam" id="1.10.10.440:FF:000005">
    <property type="entry name" value="Transcription elongation regulator 1 (CA150)"/>
    <property type="match status" value="1"/>
</dbReference>
<feature type="region of interest" description="Disordered" evidence="3">
    <location>
        <begin position="881"/>
        <end position="900"/>
    </location>
</feature>
<dbReference type="GO" id="GO:0005634">
    <property type="term" value="C:nucleus"/>
    <property type="evidence" value="ECO:0007669"/>
    <property type="project" value="TreeGrafter"/>
</dbReference>
<sequence>DSGIDHSPGDAEDYDENVDGDEQMEDEDEDYGGEFRQQKPRGGRGGFRGFGPRGPPPPGFRGHGPPPPFNSGPRGPRFRGGPPPPGYDPSWGPMPPGGMPPHPGGPPPHMMGPPGGGPPGMGVRPMMPPPGPFGPPPPGMSGPNPNGPPQMMQPVTGGPPGSGPPPQLDLSGEVWVEAKSGDGKSYFYNARTRETTWTKPEGNVKILLQEQVSSEKKILYFNRLFDFLFFFSVSDLLVNRKYCLEFNLFQVEAMAQAAGVVPNASQNDDKNQPQNGLQSNPQGMDMQQQPPPGMPPGMMPVGPPGGPQMGMPPPGFGGPPPGYGGPPPFGMPPPGFPFPGGFPPPWATGPMGPQQPPTISAPPMSAMPHPMNQQEDPSLTQLDPEIVARAAEWTEHRAPDGRFYYYNAKAGESVWEKPQALKDLEGIFLIIAQQLSPAGAAVTTAAPTSSITVTPTATSQDKSKPVSSNPQLSPAGAAVTTAAPTSSITVTPTATSQDKSKPVSSNPVPGTPWCVVWTGDGRVFFYNPSSRTSVWERPDELTGRADVDKLVSNPPDVVTGGGSNSSNSTKANDVSSTPPSKKVKTEETPKAEGKEEKTEKKAIDIGKEAAMEAEVRAARERAIVPLETRIKSFREMLTEKEVSAFSTWEKELHKIVFDPRYLLLTSKERKQVNRKYVFQVKCPIQSLISSAKFIAISYLFLCLYIFYMYRSSFGDFATKYAKDERFKNIEKMRERESLFNEYILEVRKREKEEKVQKRDQIKKDFMNLLKESDDVDRHSRWGDVKKKLDSDPRYKAVDSSTTREDCFITYISMQRRHNFTQNRVSILIKKIQFLVDAPITPFIYSFIFLYLALEGGQCTFKIAIASDLSSSLFSFNFERGEEEDEEEDSQQEREAKEALEAQEKAARVEASLREREREVQKLAVHLRDRDTEREHHKHDEAVQHFNALLADLVRNCELGWREAKRQLRKDHRWELASLLDREEKEKLFNSHIEQLTLKKKEKFRELLNETPECTLSCTWKEVRKVIKDDPRYSKFSSSDRKCEREFKEYIKDKLVAAKTDLRELLQETKLITHKSNALVEENESHMREIEEMLEKDKRYLVLEHIADERRELLKSYLVELEKRGPPPPPTACDPARRPPIK</sequence>
<dbReference type="InterPro" id="IPR036517">
    <property type="entry name" value="FF_domain_sf"/>
</dbReference>
<dbReference type="PROSITE" id="PS01159">
    <property type="entry name" value="WW_DOMAIN_1"/>
    <property type="match status" value="1"/>
</dbReference>
<dbReference type="EMBL" id="ACPB03014180">
    <property type="status" value="NOT_ANNOTATED_CDS"/>
    <property type="molecule type" value="Genomic_DNA"/>
</dbReference>
<name>T1HZF6_RHOPR</name>
<organism evidence="5 6">
    <name type="scientific">Rhodnius prolixus</name>
    <name type="common">Triatomid bug</name>
    <dbReference type="NCBI Taxonomy" id="13249"/>
    <lineage>
        <taxon>Eukaryota</taxon>
        <taxon>Metazoa</taxon>
        <taxon>Ecdysozoa</taxon>
        <taxon>Arthropoda</taxon>
        <taxon>Hexapoda</taxon>
        <taxon>Insecta</taxon>
        <taxon>Pterygota</taxon>
        <taxon>Neoptera</taxon>
        <taxon>Paraneoptera</taxon>
        <taxon>Hemiptera</taxon>
        <taxon>Heteroptera</taxon>
        <taxon>Panheteroptera</taxon>
        <taxon>Cimicomorpha</taxon>
        <taxon>Reduviidae</taxon>
        <taxon>Triatominae</taxon>
        <taxon>Rhodnius</taxon>
    </lineage>
</organism>
<keyword evidence="4" id="KW-0812">Transmembrane</keyword>
<feature type="region of interest" description="Disordered" evidence="3">
    <location>
        <begin position="445"/>
        <end position="511"/>
    </location>
</feature>
<dbReference type="STRING" id="13249.T1HZF6"/>
<feature type="compositionally biased region" description="Pro residues" evidence="3">
    <location>
        <begin position="53"/>
        <end position="70"/>
    </location>
</feature>
<feature type="compositionally biased region" description="Pro residues" evidence="3">
    <location>
        <begin position="289"/>
        <end position="336"/>
    </location>
</feature>
<keyword evidence="4" id="KW-0472">Membrane</keyword>
<feature type="compositionally biased region" description="Polar residues" evidence="3">
    <location>
        <begin position="569"/>
        <end position="579"/>
    </location>
</feature>
<dbReference type="Pfam" id="PF01846">
    <property type="entry name" value="FF"/>
    <property type="match status" value="6"/>
</dbReference>
<feature type="region of interest" description="Disordered" evidence="3">
    <location>
        <begin position="545"/>
        <end position="601"/>
    </location>
</feature>
<reference evidence="5" key="1">
    <citation type="submission" date="2015-05" db="UniProtKB">
        <authorList>
            <consortium name="EnsemblMetazoa"/>
        </authorList>
    </citation>
    <scope>IDENTIFICATION</scope>
</reference>
<dbReference type="InterPro" id="IPR045148">
    <property type="entry name" value="TCRG1-like"/>
</dbReference>
<evidence type="ECO:0000256" key="3">
    <source>
        <dbReference type="SAM" id="MobiDB-lite"/>
    </source>
</evidence>
<keyword evidence="4" id="KW-1133">Transmembrane helix</keyword>
<feature type="compositionally biased region" description="Low complexity" evidence="3">
    <location>
        <begin position="445"/>
        <end position="459"/>
    </location>
</feature>